<organism evidence="1 2">
    <name type="scientific">Aphis craccivora</name>
    <name type="common">Cowpea aphid</name>
    <dbReference type="NCBI Taxonomy" id="307492"/>
    <lineage>
        <taxon>Eukaryota</taxon>
        <taxon>Metazoa</taxon>
        <taxon>Ecdysozoa</taxon>
        <taxon>Arthropoda</taxon>
        <taxon>Hexapoda</taxon>
        <taxon>Insecta</taxon>
        <taxon>Pterygota</taxon>
        <taxon>Neoptera</taxon>
        <taxon>Paraneoptera</taxon>
        <taxon>Hemiptera</taxon>
        <taxon>Sternorrhyncha</taxon>
        <taxon>Aphidomorpha</taxon>
        <taxon>Aphidoidea</taxon>
        <taxon>Aphididae</taxon>
        <taxon>Aphidini</taxon>
        <taxon>Aphis</taxon>
        <taxon>Aphis</taxon>
    </lineage>
</organism>
<sequence>MSIKVNYYIMNNILVTKLCLINLEKLYSEESSELAKSVYFLTWMNIIGILKISTSSLSAETLVLKNSLPAKFEFEDLKNQYSQNFSSGNDNSNFFFNEKTLLLSYGVGQKLFTKLSTFSIERDLTNKIDGEIILQKLHYQTAEN</sequence>
<dbReference type="AlphaFoldDB" id="A0A6G0XDU7"/>
<dbReference type="Proteomes" id="UP000478052">
    <property type="component" value="Unassembled WGS sequence"/>
</dbReference>
<protein>
    <submittedName>
        <fullName evidence="1">Zinc finger MYM-type protein 1-like</fullName>
    </submittedName>
</protein>
<gene>
    <name evidence="1" type="ORF">FWK35_00027805</name>
</gene>
<evidence type="ECO:0000313" key="1">
    <source>
        <dbReference type="EMBL" id="KAF0738232.1"/>
    </source>
</evidence>
<proteinExistence type="predicted"/>
<dbReference type="EMBL" id="VUJU01007940">
    <property type="protein sequence ID" value="KAF0738232.1"/>
    <property type="molecule type" value="Genomic_DNA"/>
</dbReference>
<name>A0A6G0XDU7_APHCR</name>
<reference evidence="1 2" key="1">
    <citation type="submission" date="2019-08" db="EMBL/GenBank/DDBJ databases">
        <title>Whole genome of Aphis craccivora.</title>
        <authorList>
            <person name="Voronova N.V."/>
            <person name="Shulinski R.S."/>
            <person name="Bandarenka Y.V."/>
            <person name="Zhorov D.G."/>
            <person name="Warner D."/>
        </authorList>
    </citation>
    <scope>NUCLEOTIDE SEQUENCE [LARGE SCALE GENOMIC DNA]</scope>
    <source>
        <strain evidence="1">180601</strain>
        <tissue evidence="1">Whole Body</tissue>
    </source>
</reference>
<accession>A0A6G0XDU7</accession>
<evidence type="ECO:0000313" key="2">
    <source>
        <dbReference type="Proteomes" id="UP000478052"/>
    </source>
</evidence>
<comment type="caution">
    <text evidence="1">The sequence shown here is derived from an EMBL/GenBank/DDBJ whole genome shotgun (WGS) entry which is preliminary data.</text>
</comment>
<keyword evidence="2" id="KW-1185">Reference proteome</keyword>